<dbReference type="PANTHER" id="PTHR15020">
    <property type="entry name" value="FLAVIN REDUCTASE-RELATED"/>
    <property type="match status" value="1"/>
</dbReference>
<evidence type="ECO:0000259" key="1">
    <source>
        <dbReference type="Pfam" id="PF13460"/>
    </source>
</evidence>
<proteinExistence type="predicted"/>
<accession>A0A9D1ZQU1</accession>
<gene>
    <name evidence="2" type="ORF">H9820_12740</name>
</gene>
<dbReference type="AlphaFoldDB" id="A0A9D1ZQU1"/>
<dbReference type="Gene3D" id="3.40.50.720">
    <property type="entry name" value="NAD(P)-binding Rossmann-like Domain"/>
    <property type="match status" value="1"/>
</dbReference>
<reference evidence="2" key="1">
    <citation type="journal article" date="2021" name="PeerJ">
        <title>Extensive microbial diversity within the chicken gut microbiome revealed by metagenomics and culture.</title>
        <authorList>
            <person name="Gilroy R."/>
            <person name="Ravi A."/>
            <person name="Getino M."/>
            <person name="Pursley I."/>
            <person name="Horton D.L."/>
            <person name="Alikhan N.F."/>
            <person name="Baker D."/>
            <person name="Gharbi K."/>
            <person name="Hall N."/>
            <person name="Watson M."/>
            <person name="Adriaenssens E.M."/>
            <person name="Foster-Nyarko E."/>
            <person name="Jarju S."/>
            <person name="Secka A."/>
            <person name="Antonio M."/>
            <person name="Oren A."/>
            <person name="Chaudhuri R.R."/>
            <person name="La Ragione R."/>
            <person name="Hildebrand F."/>
            <person name="Pallen M.J."/>
        </authorList>
    </citation>
    <scope>NUCLEOTIDE SEQUENCE</scope>
    <source>
        <strain evidence="2">3204</strain>
    </source>
</reference>
<dbReference type="SUPFAM" id="SSF51735">
    <property type="entry name" value="NAD(P)-binding Rossmann-fold domains"/>
    <property type="match status" value="1"/>
</dbReference>
<dbReference type="Proteomes" id="UP000824013">
    <property type="component" value="Unassembled WGS sequence"/>
</dbReference>
<dbReference type="Pfam" id="PF13460">
    <property type="entry name" value="NAD_binding_10"/>
    <property type="match status" value="1"/>
</dbReference>
<dbReference type="InterPro" id="IPR016040">
    <property type="entry name" value="NAD(P)-bd_dom"/>
</dbReference>
<organism evidence="2 3">
    <name type="scientific">Candidatus Companilactobacillus pullicola</name>
    <dbReference type="NCBI Taxonomy" id="2838523"/>
    <lineage>
        <taxon>Bacteria</taxon>
        <taxon>Bacillati</taxon>
        <taxon>Bacillota</taxon>
        <taxon>Bacilli</taxon>
        <taxon>Lactobacillales</taxon>
        <taxon>Lactobacillaceae</taxon>
        <taxon>Companilactobacillus</taxon>
    </lineage>
</organism>
<dbReference type="EMBL" id="DXCM01000094">
    <property type="protein sequence ID" value="HIY93793.1"/>
    <property type="molecule type" value="Genomic_DNA"/>
</dbReference>
<evidence type="ECO:0000313" key="3">
    <source>
        <dbReference type="Proteomes" id="UP000824013"/>
    </source>
</evidence>
<evidence type="ECO:0000313" key="2">
    <source>
        <dbReference type="EMBL" id="HIY93793.1"/>
    </source>
</evidence>
<dbReference type="PANTHER" id="PTHR15020:SF50">
    <property type="entry name" value="UPF0659 PROTEIN YMR090W"/>
    <property type="match status" value="1"/>
</dbReference>
<comment type="caution">
    <text evidence="2">The sequence shown here is derived from an EMBL/GenBank/DDBJ whole genome shotgun (WGS) entry which is preliminary data.</text>
</comment>
<dbReference type="InterPro" id="IPR036291">
    <property type="entry name" value="NAD(P)-bd_dom_sf"/>
</dbReference>
<reference evidence="2" key="2">
    <citation type="submission" date="2021-04" db="EMBL/GenBank/DDBJ databases">
        <authorList>
            <person name="Gilroy R."/>
        </authorList>
    </citation>
    <scope>NUCLEOTIDE SEQUENCE</scope>
    <source>
        <strain evidence="2">3204</strain>
    </source>
</reference>
<feature type="domain" description="NAD(P)-binding" evidence="1">
    <location>
        <begin position="8"/>
        <end position="186"/>
    </location>
</feature>
<sequence>MTNVLIIGATGIIGQKVTKQLLDETDDYLTLLARNTNVLSIDDKREREVHGDVLDDKVLNQALDGNDIVLMATDSNLGLSVQRVIDGMMAKKIKRLIFITSMGLYNEIPVTDGASGNLAQDALLQPYRTAVELIEDSDLNYTILRATRLDAGKDVNYDLVDKGENPTSEDVSYDSVVDYAVRLVNDGKLESHKNVEISRRAVVAAK</sequence>
<protein>
    <submittedName>
        <fullName evidence="2">NAD(P)H-binding protein</fullName>
    </submittedName>
</protein>
<name>A0A9D1ZQU1_9LACO</name>